<dbReference type="PhylomeDB" id="A0A0G4GXB5"/>
<organism evidence="1">
    <name type="scientific">Chromera velia CCMP2878</name>
    <dbReference type="NCBI Taxonomy" id="1169474"/>
    <lineage>
        <taxon>Eukaryota</taxon>
        <taxon>Sar</taxon>
        <taxon>Alveolata</taxon>
        <taxon>Colpodellida</taxon>
        <taxon>Chromeraceae</taxon>
        <taxon>Chromera</taxon>
    </lineage>
</organism>
<protein>
    <recommendedName>
        <fullName evidence="2">GAG-pre-integrase domain-containing protein</fullName>
    </recommendedName>
</protein>
<reference evidence="1" key="1">
    <citation type="submission" date="2014-11" db="EMBL/GenBank/DDBJ databases">
        <authorList>
            <person name="Otto D Thomas"/>
            <person name="Naeem Raeece"/>
        </authorList>
    </citation>
    <scope>NUCLEOTIDE SEQUENCE</scope>
</reference>
<proteinExistence type="predicted"/>
<name>A0A0G4GXB5_9ALVE</name>
<evidence type="ECO:0000313" key="1">
    <source>
        <dbReference type="EMBL" id="CEM35682.1"/>
    </source>
</evidence>
<dbReference type="EMBL" id="CDMZ01001652">
    <property type="protein sequence ID" value="CEM35682.1"/>
    <property type="molecule type" value="Genomic_DNA"/>
</dbReference>
<dbReference type="VEuPathDB" id="CryptoDB:Cvel_23778"/>
<accession>A0A0G4GXB5</accession>
<sequence length="103" mass="12373">MRLVQKQLRVREIKKREEKKMIDEKEELEAWHTRFLHCDINRLAAILREKGVGVSKQRRGQVWEDCEVCEMRNAVNRCPRPVTDRRERETKSYGEVIYGNIGF</sequence>
<gene>
    <name evidence="1" type="ORF">Cvel_23778</name>
</gene>
<dbReference type="AlphaFoldDB" id="A0A0G4GXB5"/>
<evidence type="ECO:0008006" key="2">
    <source>
        <dbReference type="Google" id="ProtNLM"/>
    </source>
</evidence>